<dbReference type="OrthoDB" id="9451547at2759"/>
<feature type="signal peptide" evidence="2">
    <location>
        <begin position="1"/>
        <end position="24"/>
    </location>
</feature>
<name>A0A8H3ESM1_9LECA</name>
<dbReference type="PANTHER" id="PTHR35043">
    <property type="entry name" value="TRANSCRIPTION FACTOR DOMAIN-CONTAINING PROTEIN"/>
    <property type="match status" value="1"/>
</dbReference>
<gene>
    <name evidence="3" type="ORF">ALECFALPRED_007337</name>
</gene>
<feature type="transmembrane region" description="Helical" evidence="1">
    <location>
        <begin position="129"/>
        <end position="148"/>
    </location>
</feature>
<keyword evidence="1" id="KW-0812">Transmembrane</keyword>
<feature type="chain" id="PRO_5033986886" evidence="2">
    <location>
        <begin position="25"/>
        <end position="399"/>
    </location>
</feature>
<keyword evidence="1" id="KW-1133">Transmembrane helix</keyword>
<sequence length="399" mass="45443">MFKAKARWMLFTIFFPEVLTAVAAEQWRSACQAVEDFARLEKEWEAALGSVSSSKETSRAHNNLSRLRRAPWTMRHAFFADMGGFHLKCPGFPAFPVNSHQIVYLVEHNLIEYPEIEAKAIWDRNKADTFARMLTLVQIIWFLIQAIGRWVQHLALSTFELSCLAFIFCSINTFFFFRHKPRDVETPSLLACNTTITKILAGEGDRPKPYTQTPLDFVKPPVSRTSLIAPFWFGVRVCFDWRNHADELPVRVFGNSTTTPPRGIRVTDIAYGNIFTIAYFGIHLAGWKFTFPTRAEQILWRVSSLTLFGLLIFYLFAVAFGTAMASRLARGLFNNHDATTILGVANLLPRWVAVMIHLPFLLTYGLARGYIIVEGFSALRALPISAFDSVNWSNFVPHF</sequence>
<evidence type="ECO:0000313" key="4">
    <source>
        <dbReference type="Proteomes" id="UP000664203"/>
    </source>
</evidence>
<feature type="transmembrane region" description="Helical" evidence="1">
    <location>
        <begin position="154"/>
        <end position="177"/>
    </location>
</feature>
<protein>
    <submittedName>
        <fullName evidence="3">Uncharacterized protein</fullName>
    </submittedName>
</protein>
<dbReference type="EMBL" id="CAJPDR010000048">
    <property type="protein sequence ID" value="CAF9911487.1"/>
    <property type="molecule type" value="Genomic_DNA"/>
</dbReference>
<reference evidence="3" key="1">
    <citation type="submission" date="2021-03" db="EMBL/GenBank/DDBJ databases">
        <authorList>
            <person name="Tagirdzhanova G."/>
        </authorList>
    </citation>
    <scope>NUCLEOTIDE SEQUENCE</scope>
</reference>
<evidence type="ECO:0000313" key="3">
    <source>
        <dbReference type="EMBL" id="CAF9911487.1"/>
    </source>
</evidence>
<comment type="caution">
    <text evidence="3">The sequence shown here is derived from an EMBL/GenBank/DDBJ whole genome shotgun (WGS) entry which is preliminary data.</text>
</comment>
<keyword evidence="1" id="KW-0472">Membrane</keyword>
<accession>A0A8H3ESM1</accession>
<evidence type="ECO:0000256" key="1">
    <source>
        <dbReference type="SAM" id="Phobius"/>
    </source>
</evidence>
<dbReference type="AlphaFoldDB" id="A0A8H3ESM1"/>
<evidence type="ECO:0000256" key="2">
    <source>
        <dbReference type="SAM" id="SignalP"/>
    </source>
</evidence>
<keyword evidence="2" id="KW-0732">Signal</keyword>
<dbReference type="PANTHER" id="PTHR35043:SF8">
    <property type="entry name" value="DUF4220 DOMAIN-CONTAINING PROTEIN"/>
    <property type="match status" value="1"/>
</dbReference>
<feature type="transmembrane region" description="Helical" evidence="1">
    <location>
        <begin position="269"/>
        <end position="286"/>
    </location>
</feature>
<dbReference type="Proteomes" id="UP000664203">
    <property type="component" value="Unassembled WGS sequence"/>
</dbReference>
<keyword evidence="4" id="KW-1185">Reference proteome</keyword>
<feature type="transmembrane region" description="Helical" evidence="1">
    <location>
        <begin position="298"/>
        <end position="320"/>
    </location>
</feature>
<proteinExistence type="predicted"/>
<organism evidence="3 4">
    <name type="scientific">Alectoria fallacina</name>
    <dbReference type="NCBI Taxonomy" id="1903189"/>
    <lineage>
        <taxon>Eukaryota</taxon>
        <taxon>Fungi</taxon>
        <taxon>Dikarya</taxon>
        <taxon>Ascomycota</taxon>
        <taxon>Pezizomycotina</taxon>
        <taxon>Lecanoromycetes</taxon>
        <taxon>OSLEUM clade</taxon>
        <taxon>Lecanoromycetidae</taxon>
        <taxon>Lecanorales</taxon>
        <taxon>Lecanorineae</taxon>
        <taxon>Parmeliaceae</taxon>
        <taxon>Alectoria</taxon>
    </lineage>
</organism>